<gene>
    <name evidence="2" type="ORF">AXG93_3932s1130</name>
</gene>
<keyword evidence="3" id="KW-1185">Reference proteome</keyword>
<sequence length="582" mass="62991">MARPVSLGTPATPGTPGTPETSFNMSGEPNGRGVHVNPNLAGLPEDPKTREQILRERYMKGLKKRKCTVCGNTARARSLNLEYVSLSRNDSDGIRRKWGASGPRSCSGRKRSANTLLGSLFLVVPVLKSATKNKPEGTIVHPSYNAPPSGHAEQPWLAATLQASMGSSYLRPGYSVPSPYNIPTPIGLGMGHPTPVDTSAVGKNYAPSSSGARAWVASSILEQQEAQRLKSLRIANQKEAYMTNSWRLQKIKEHAASEIMAEDEAFDRYVSNASLLEEIFALRAGPLKGLTAAGELLRSEGSRCSEDETKLDESILLDAMRCRLASNTKRKDASRQKLKQVIDKSLLRLRKPEQEPSEVIVEDDDSALTAGVCVARLESKRFKAQTEEGKQSLKRTEAFDMLLQKLNHAKNQESLQECVDLYKSNLGHDLSLLLPHISQNLEGSSCVRDSSTNGKDTADGSPTSPLASQAAQLNTMAGATLPSRIAAEHEDVSSMVSSSNGNVAAPARALGSTGLSLPELVATPVNKMNERPSGGVSENVEKIHWHRNFVRGVGYWKVLASEDTIYSMCAEADTSYSAIQPL</sequence>
<evidence type="ECO:0000313" key="2">
    <source>
        <dbReference type="EMBL" id="OAE20389.1"/>
    </source>
</evidence>
<feature type="region of interest" description="Disordered" evidence="1">
    <location>
        <begin position="444"/>
        <end position="466"/>
    </location>
</feature>
<evidence type="ECO:0000256" key="1">
    <source>
        <dbReference type="SAM" id="MobiDB-lite"/>
    </source>
</evidence>
<accession>A0A176VHH7</accession>
<feature type="compositionally biased region" description="Low complexity" evidence="1">
    <location>
        <begin position="8"/>
        <end position="19"/>
    </location>
</feature>
<name>A0A176VHH7_MARPO</name>
<dbReference type="EMBL" id="LVLJ01003622">
    <property type="protein sequence ID" value="OAE20389.1"/>
    <property type="molecule type" value="Genomic_DNA"/>
</dbReference>
<feature type="region of interest" description="Disordered" evidence="1">
    <location>
        <begin position="1"/>
        <end position="32"/>
    </location>
</feature>
<proteinExistence type="predicted"/>
<dbReference type="PANTHER" id="PTHR35696">
    <property type="entry name" value="ELECTRON CARRIER/IRON ION-BINDING PROTEIN"/>
    <property type="match status" value="1"/>
</dbReference>
<dbReference type="Proteomes" id="UP000077202">
    <property type="component" value="Unassembled WGS sequence"/>
</dbReference>
<organism evidence="2 3">
    <name type="scientific">Marchantia polymorpha subsp. ruderalis</name>
    <dbReference type="NCBI Taxonomy" id="1480154"/>
    <lineage>
        <taxon>Eukaryota</taxon>
        <taxon>Viridiplantae</taxon>
        <taxon>Streptophyta</taxon>
        <taxon>Embryophyta</taxon>
        <taxon>Marchantiophyta</taxon>
        <taxon>Marchantiopsida</taxon>
        <taxon>Marchantiidae</taxon>
        <taxon>Marchantiales</taxon>
        <taxon>Marchantiaceae</taxon>
        <taxon>Marchantia</taxon>
    </lineage>
</organism>
<protein>
    <submittedName>
        <fullName evidence="2">Uncharacterized protein</fullName>
    </submittedName>
</protein>
<dbReference type="AlphaFoldDB" id="A0A176VHH7"/>
<dbReference type="PANTHER" id="PTHR35696:SF1">
    <property type="entry name" value="ELECTRON CARRIER_IRON ION-BINDING PROTEIN"/>
    <property type="match status" value="1"/>
</dbReference>
<evidence type="ECO:0000313" key="3">
    <source>
        <dbReference type="Proteomes" id="UP000077202"/>
    </source>
</evidence>
<comment type="caution">
    <text evidence="2">The sequence shown here is derived from an EMBL/GenBank/DDBJ whole genome shotgun (WGS) entry which is preliminary data.</text>
</comment>
<reference evidence="2" key="1">
    <citation type="submission" date="2016-03" db="EMBL/GenBank/DDBJ databases">
        <title>Mechanisms controlling the formation of the plant cell surface in tip-growing cells are functionally conserved among land plants.</title>
        <authorList>
            <person name="Honkanen S."/>
            <person name="Jones V.A."/>
            <person name="Morieri G."/>
            <person name="Champion C."/>
            <person name="Hetherington A.J."/>
            <person name="Kelly S."/>
            <person name="Saint-Marcoux D."/>
            <person name="Proust H."/>
            <person name="Prescott H."/>
            <person name="Dolan L."/>
        </authorList>
    </citation>
    <scope>NUCLEOTIDE SEQUENCE [LARGE SCALE GENOMIC DNA]</scope>
    <source>
        <tissue evidence="2">Whole gametophyte</tissue>
    </source>
</reference>